<gene>
    <name evidence="1" type="ORF">JJB07_07640</name>
</gene>
<accession>A0ABS1JA83</accession>
<reference evidence="1 2" key="1">
    <citation type="submission" date="2021-01" db="EMBL/GenBank/DDBJ databases">
        <title>Tumebacillus sp. strain ITR2 16S ribosomal RNA gene Genome sequencing and assembly.</title>
        <authorList>
            <person name="Kang M."/>
        </authorList>
    </citation>
    <scope>NUCLEOTIDE SEQUENCE [LARGE SCALE GENOMIC DNA]</scope>
    <source>
        <strain evidence="1 2">ITR2</strain>
    </source>
</reference>
<evidence type="ECO:0000313" key="2">
    <source>
        <dbReference type="Proteomes" id="UP000602284"/>
    </source>
</evidence>
<organism evidence="1 2">
    <name type="scientific">Tumebacillus amylolyticus</name>
    <dbReference type="NCBI Taxonomy" id="2801339"/>
    <lineage>
        <taxon>Bacteria</taxon>
        <taxon>Bacillati</taxon>
        <taxon>Bacillota</taxon>
        <taxon>Bacilli</taxon>
        <taxon>Bacillales</taxon>
        <taxon>Alicyclobacillaceae</taxon>
        <taxon>Tumebacillus</taxon>
    </lineage>
</organism>
<evidence type="ECO:0000313" key="1">
    <source>
        <dbReference type="EMBL" id="MBL0386518.1"/>
    </source>
</evidence>
<name>A0ABS1JA83_9BACL</name>
<dbReference type="Proteomes" id="UP000602284">
    <property type="component" value="Unassembled WGS sequence"/>
</dbReference>
<comment type="caution">
    <text evidence="1">The sequence shown here is derived from an EMBL/GenBank/DDBJ whole genome shotgun (WGS) entry which is preliminary data.</text>
</comment>
<protein>
    <submittedName>
        <fullName evidence="1">Uncharacterized protein</fullName>
    </submittedName>
</protein>
<dbReference type="EMBL" id="JAEQNB010000002">
    <property type="protein sequence ID" value="MBL0386518.1"/>
    <property type="molecule type" value="Genomic_DNA"/>
</dbReference>
<sequence>MQEAFIFDTRLGVNVLRPDLDWTNYSEEERRKIMTRWAIMCSGMTMRISELEVEIMEKLDAMYEANDADEMHRLNTEMMEIASVVCDLNILSRSVYADLAKAHF</sequence>
<dbReference type="RefSeq" id="WP_201633162.1">
    <property type="nucleotide sequence ID" value="NZ_JAEQNB010000002.1"/>
</dbReference>
<keyword evidence="2" id="KW-1185">Reference proteome</keyword>
<proteinExistence type="predicted"/>